<dbReference type="STRING" id="1121302.SAMN02745163_02627"/>
<proteinExistence type="predicted"/>
<organism evidence="1 2">
    <name type="scientific">Clostridium cavendishii DSM 21758</name>
    <dbReference type="NCBI Taxonomy" id="1121302"/>
    <lineage>
        <taxon>Bacteria</taxon>
        <taxon>Bacillati</taxon>
        <taxon>Bacillota</taxon>
        <taxon>Clostridia</taxon>
        <taxon>Eubacteriales</taxon>
        <taxon>Clostridiaceae</taxon>
        <taxon>Clostridium</taxon>
    </lineage>
</organism>
<dbReference type="EMBL" id="FQZB01000011">
    <property type="protein sequence ID" value="SHJ82489.1"/>
    <property type="molecule type" value="Genomic_DNA"/>
</dbReference>
<keyword evidence="2" id="KW-1185">Reference proteome</keyword>
<evidence type="ECO:0000313" key="1">
    <source>
        <dbReference type="EMBL" id="SHJ82489.1"/>
    </source>
</evidence>
<sequence length="78" mass="8942">MYSDSDLDYLAENLNLLNNEDLANAIAALGSTFNWKYINVIRLYKDYDDERVKKEAIESENDLLMSKKINGGNEAHNI</sequence>
<name>A0A1M6MG80_9CLOT</name>
<dbReference type="Proteomes" id="UP000184310">
    <property type="component" value="Unassembled WGS sequence"/>
</dbReference>
<accession>A0A1M6MG80</accession>
<gene>
    <name evidence="1" type="ORF">SAMN02745163_02627</name>
</gene>
<dbReference type="AlphaFoldDB" id="A0A1M6MG80"/>
<reference evidence="1 2" key="1">
    <citation type="submission" date="2016-11" db="EMBL/GenBank/DDBJ databases">
        <authorList>
            <person name="Jaros S."/>
            <person name="Januszkiewicz K."/>
            <person name="Wedrychowicz H."/>
        </authorList>
    </citation>
    <scope>NUCLEOTIDE SEQUENCE [LARGE SCALE GENOMIC DNA]</scope>
    <source>
        <strain evidence="1 2">DSM 21758</strain>
    </source>
</reference>
<evidence type="ECO:0000313" key="2">
    <source>
        <dbReference type="Proteomes" id="UP000184310"/>
    </source>
</evidence>
<protein>
    <submittedName>
        <fullName evidence="1">Uncharacterized protein</fullName>
    </submittedName>
</protein>
<dbReference type="RefSeq" id="WP_072988343.1">
    <property type="nucleotide sequence ID" value="NZ_FQZB01000011.1"/>
</dbReference>